<sequence length="557" mass="58653">MRRVLLIGGTGVFGRRLARHLAAIPGLELLVTSRDASKARALASGITPVAGTTISGLGFDHRRDPGGEMARLAPWLVIDASGPFQGAGYDVPRAALSAGAHVVDLADARDYILGFGAALDELARERGLVALAGASSTPALSSAAVTALTEGWQRIDSIDIAITPGGRSEVGGAVIAAILSYAGRPIPIWREGALQETHGWLDSRRIGMPGLGRRRVAAVETVDAEWVGPSLKVRSRIAFRAGLESPIEQWGIMALAWLARHGAIGTLDALIPALLWARRITRLPTSDRGGMLVEVGGLDAEGRLRRASWSLLAERGDGPHVPTLPAAAAVRALLDGRLAPGARSAAGALTLAEIEAEMAPYAITTRREESVHGAPVFVEALGDAAFVALPAPVAALHDAAGPPVWHGRACVEAGTHPLARSLRRLIGLPEAARDLPVSITIERVIGDDGEAELWTRNFGGSRFTSRLSADGCGGIEEAFGPLHFRLGIAASADGIAFPVTSARCLGIPLPRMLLPRSEAREFVDEEGRFRFDIKLTLPFVGLLTHYRGWLVPAAPDA</sequence>
<dbReference type="RefSeq" id="WP_054211550.1">
    <property type="nucleotide sequence ID" value="NZ_LGSZ01000077.1"/>
</dbReference>
<dbReference type="SUPFAM" id="SSF51735">
    <property type="entry name" value="NAD(P)-binding Rossmann-fold domains"/>
    <property type="match status" value="1"/>
</dbReference>
<proteinExistence type="predicted"/>
<dbReference type="PATRIC" id="fig|1526658.3.peg.2937"/>
<evidence type="ECO:0000259" key="1">
    <source>
        <dbReference type="Pfam" id="PF13761"/>
    </source>
</evidence>
<dbReference type="Pfam" id="PF13761">
    <property type="entry name" value="DUF4166"/>
    <property type="match status" value="1"/>
</dbReference>
<evidence type="ECO:0000313" key="3">
    <source>
        <dbReference type="Proteomes" id="UP000037822"/>
    </source>
</evidence>
<evidence type="ECO:0000313" key="2">
    <source>
        <dbReference type="EMBL" id="KPH75700.1"/>
    </source>
</evidence>
<feature type="domain" description="DUF4166" evidence="1">
    <location>
        <begin position="389"/>
        <end position="550"/>
    </location>
</feature>
<comment type="caution">
    <text evidence="2">The sequence shown here is derived from an EMBL/GenBank/DDBJ whole genome shotgun (WGS) entry which is preliminary data.</text>
</comment>
<organism evidence="2 3">
    <name type="scientific">Bosea vaviloviae</name>
    <dbReference type="NCBI Taxonomy" id="1526658"/>
    <lineage>
        <taxon>Bacteria</taxon>
        <taxon>Pseudomonadati</taxon>
        <taxon>Pseudomonadota</taxon>
        <taxon>Alphaproteobacteria</taxon>
        <taxon>Hyphomicrobiales</taxon>
        <taxon>Boseaceae</taxon>
        <taxon>Bosea</taxon>
    </lineage>
</organism>
<dbReference type="Proteomes" id="UP000037822">
    <property type="component" value="Unassembled WGS sequence"/>
</dbReference>
<dbReference type="AlphaFoldDB" id="A0A0N0M849"/>
<dbReference type="PANTHER" id="PTHR43796:SF2">
    <property type="entry name" value="CARBOXYNORSPERMIDINE SYNTHASE"/>
    <property type="match status" value="1"/>
</dbReference>
<reference evidence="2 3" key="1">
    <citation type="submission" date="2015-07" db="EMBL/GenBank/DDBJ databases">
        <title>Whole genome sequencing of Bosea vaviloviae isolated from cave pool.</title>
        <authorList>
            <person name="Tan N.E.H."/>
            <person name="Lee Y.P."/>
            <person name="Gan H.M."/>
            <person name="Barton H."/>
            <person name="Savka M.A."/>
        </authorList>
    </citation>
    <scope>NUCLEOTIDE SEQUENCE [LARGE SCALE GENOMIC DNA]</scope>
    <source>
        <strain evidence="2 3">SD260</strain>
    </source>
</reference>
<name>A0A0N0M849_9HYPH</name>
<dbReference type="OrthoDB" id="528778at2"/>
<dbReference type="Gene3D" id="3.40.50.720">
    <property type="entry name" value="NAD(P)-binding Rossmann-like Domain"/>
    <property type="match status" value="1"/>
</dbReference>
<dbReference type="InterPro" id="IPR025311">
    <property type="entry name" value="DUF4166"/>
</dbReference>
<dbReference type="InterPro" id="IPR036291">
    <property type="entry name" value="NAD(P)-bd_dom_sf"/>
</dbReference>
<gene>
    <name evidence="2" type="ORF">AE618_23795</name>
</gene>
<protein>
    <recommendedName>
        <fullName evidence="1">DUF4166 domain-containing protein</fullName>
    </recommendedName>
</protein>
<dbReference type="EMBL" id="LGSZ01000077">
    <property type="protein sequence ID" value="KPH75700.1"/>
    <property type="molecule type" value="Genomic_DNA"/>
</dbReference>
<dbReference type="PANTHER" id="PTHR43796">
    <property type="entry name" value="CARBOXYNORSPERMIDINE SYNTHASE"/>
    <property type="match status" value="1"/>
</dbReference>
<accession>A0A0N0M849</accession>
<keyword evidence="3" id="KW-1185">Reference proteome</keyword>